<organism evidence="2 3">
    <name type="scientific">Bradyrhizobium lablabi</name>
    <dbReference type="NCBI Taxonomy" id="722472"/>
    <lineage>
        <taxon>Bacteria</taxon>
        <taxon>Pseudomonadati</taxon>
        <taxon>Pseudomonadota</taxon>
        <taxon>Alphaproteobacteria</taxon>
        <taxon>Hyphomicrobiales</taxon>
        <taxon>Nitrobacteraceae</taxon>
        <taxon>Bradyrhizobium</taxon>
    </lineage>
</organism>
<keyword evidence="1" id="KW-0732">Signal</keyword>
<dbReference type="EMBL" id="LT670844">
    <property type="protein sequence ID" value="SHM07063.1"/>
    <property type="molecule type" value="Genomic_DNA"/>
</dbReference>
<sequence>MKKHLAISLAAALCATPALAQTSPNLTFGQVLTPAQWNSILAGKQDVLSYNPLNVAGGVMLGRLVTVAPPFGTTAGFNLAPGTTPPSPVNGDMWVTAAGIFAQVNGVTVGPLGGASSASFAATQPLAVTFPGGVTTYALNFNSSLLKDGSNNLGINLANPNTWTATQTFPAASITNSELANSSITIGSTNVALGGTAATIAGLTLTAPNLGAATATTINKLTITPPATGSTLTIADGKTYVVNNSITLAGTDNTTWTGAGVNMTLAALNIADQVLTGGANVTAQSQSTGNITVDCGSRPIQTITNNGAYTITAPSNDGFCLLKVTNGASAGATTFTGFSVGTNTGDGLTTTNGNKFVISIIRAGGDSTYSVKALQ</sequence>
<evidence type="ECO:0000313" key="3">
    <source>
        <dbReference type="Proteomes" id="UP000189935"/>
    </source>
</evidence>
<dbReference type="RefSeq" id="WP_079544552.1">
    <property type="nucleotide sequence ID" value="NZ_LT670844.1"/>
</dbReference>
<protein>
    <submittedName>
        <fullName evidence="2">Uncharacterized protein</fullName>
    </submittedName>
</protein>
<evidence type="ECO:0000256" key="1">
    <source>
        <dbReference type="SAM" id="SignalP"/>
    </source>
</evidence>
<reference evidence="2 3" key="1">
    <citation type="submission" date="2016-11" db="EMBL/GenBank/DDBJ databases">
        <authorList>
            <person name="Jaros S."/>
            <person name="Januszkiewicz K."/>
            <person name="Wedrychowicz H."/>
        </authorList>
    </citation>
    <scope>NUCLEOTIDE SEQUENCE [LARGE SCALE GENOMIC DNA]</scope>
    <source>
        <strain evidence="2 3">GAS499</strain>
    </source>
</reference>
<feature type="signal peptide" evidence="1">
    <location>
        <begin position="1"/>
        <end position="20"/>
    </location>
</feature>
<name>A0A1M7FSR4_9BRAD</name>
<proteinExistence type="predicted"/>
<dbReference type="OrthoDB" id="8456728at2"/>
<dbReference type="Proteomes" id="UP000189935">
    <property type="component" value="Chromosome I"/>
</dbReference>
<gene>
    <name evidence="2" type="ORF">SAMN05444159_7592</name>
</gene>
<feature type="chain" id="PRO_5012297069" evidence="1">
    <location>
        <begin position="21"/>
        <end position="375"/>
    </location>
</feature>
<evidence type="ECO:0000313" key="2">
    <source>
        <dbReference type="EMBL" id="SHM07063.1"/>
    </source>
</evidence>
<accession>A0A1M7FSR4</accession>
<dbReference type="AlphaFoldDB" id="A0A1M7FSR4"/>